<name>A0A813L294_POLGL</name>
<accession>A0A813L294</accession>
<gene>
    <name evidence="1" type="ORF">PGLA2088_LOCUS41092</name>
</gene>
<dbReference type="Proteomes" id="UP000626109">
    <property type="component" value="Unassembled WGS sequence"/>
</dbReference>
<dbReference type="EMBL" id="CAJNNW010033731">
    <property type="protein sequence ID" value="CAE8720091.1"/>
    <property type="molecule type" value="Genomic_DNA"/>
</dbReference>
<protein>
    <submittedName>
        <fullName evidence="1">Uncharacterized protein</fullName>
    </submittedName>
</protein>
<proteinExistence type="predicted"/>
<dbReference type="AlphaFoldDB" id="A0A813L294"/>
<sequence length="141" mass="16004">MYPYAIMDPNDASDLTDPEDVSDKVPHENTFNKLKRKVDNVLGVNTPFSVNESQRDGLPHYVRFCILNGIKRSSKQEGDTHETFVHEAVFQVTYRSIESVIPNILVIVRMSIGILVAVNHGLQSFPCHYDCVIREVPCESR</sequence>
<evidence type="ECO:0000313" key="1">
    <source>
        <dbReference type="EMBL" id="CAE8720091.1"/>
    </source>
</evidence>
<evidence type="ECO:0000313" key="2">
    <source>
        <dbReference type="Proteomes" id="UP000626109"/>
    </source>
</evidence>
<organism evidence="1 2">
    <name type="scientific">Polarella glacialis</name>
    <name type="common">Dinoflagellate</name>
    <dbReference type="NCBI Taxonomy" id="89957"/>
    <lineage>
        <taxon>Eukaryota</taxon>
        <taxon>Sar</taxon>
        <taxon>Alveolata</taxon>
        <taxon>Dinophyceae</taxon>
        <taxon>Suessiales</taxon>
        <taxon>Suessiaceae</taxon>
        <taxon>Polarella</taxon>
    </lineage>
</organism>
<comment type="caution">
    <text evidence="1">The sequence shown here is derived from an EMBL/GenBank/DDBJ whole genome shotgun (WGS) entry which is preliminary data.</text>
</comment>
<reference evidence="1" key="1">
    <citation type="submission" date="2021-02" db="EMBL/GenBank/DDBJ databases">
        <authorList>
            <person name="Dougan E. K."/>
            <person name="Rhodes N."/>
            <person name="Thang M."/>
            <person name="Chan C."/>
        </authorList>
    </citation>
    <scope>NUCLEOTIDE SEQUENCE</scope>
</reference>